<reference evidence="1" key="1">
    <citation type="journal article" date="2014" name="Front. Microbiol.">
        <title>High frequency of phylogenetically diverse reductive dehalogenase-homologous genes in deep subseafloor sedimentary metagenomes.</title>
        <authorList>
            <person name="Kawai M."/>
            <person name="Futagami T."/>
            <person name="Toyoda A."/>
            <person name="Takaki Y."/>
            <person name="Nishi S."/>
            <person name="Hori S."/>
            <person name="Arai W."/>
            <person name="Tsubouchi T."/>
            <person name="Morono Y."/>
            <person name="Uchiyama I."/>
            <person name="Ito T."/>
            <person name="Fujiyama A."/>
            <person name="Inagaki F."/>
            <person name="Takami H."/>
        </authorList>
    </citation>
    <scope>NUCLEOTIDE SEQUENCE</scope>
    <source>
        <strain evidence="1">Expedition CK06-06</strain>
    </source>
</reference>
<comment type="caution">
    <text evidence="1">The sequence shown here is derived from an EMBL/GenBank/DDBJ whole genome shotgun (WGS) entry which is preliminary data.</text>
</comment>
<proteinExistence type="predicted"/>
<dbReference type="AlphaFoldDB" id="X1EJ70"/>
<organism evidence="1">
    <name type="scientific">marine sediment metagenome</name>
    <dbReference type="NCBI Taxonomy" id="412755"/>
    <lineage>
        <taxon>unclassified sequences</taxon>
        <taxon>metagenomes</taxon>
        <taxon>ecological metagenomes</taxon>
    </lineage>
</organism>
<evidence type="ECO:0008006" key="2">
    <source>
        <dbReference type="Google" id="ProtNLM"/>
    </source>
</evidence>
<accession>X1EJ70</accession>
<sequence length="228" mass="25854">MTSFCRIILILLILPAQIISAQTADSKISLNGYITNMQSVMFQDIDENWITDNLIHNRLNVYWYPSENISASLQIRNRLIFGETLKYTPGYVENTSKSSGWIDLSANIASGDSYVLNTGIDRLWFQATTGKLVTTIGRQRINWGQNLVWNPNDIFNVYSYFDVDYEERPGSDALRFQLYPDLTSTAEITVKADSGDNITAAALYRFNKWNYDIQLLGGILNSEDYVGG</sequence>
<dbReference type="EMBL" id="BARU01010476">
    <property type="protein sequence ID" value="GAH33371.1"/>
    <property type="molecule type" value="Genomic_DNA"/>
</dbReference>
<feature type="non-terminal residue" evidence="1">
    <location>
        <position position="228"/>
    </location>
</feature>
<evidence type="ECO:0000313" key="1">
    <source>
        <dbReference type="EMBL" id="GAH33371.1"/>
    </source>
</evidence>
<name>X1EJ70_9ZZZZ</name>
<gene>
    <name evidence="1" type="ORF">S03H2_19964</name>
</gene>
<protein>
    <recommendedName>
        <fullName evidence="2">Alginate export domain-containing protein</fullName>
    </recommendedName>
</protein>